<sequence length="297" mass="31700">MNDKLSTLQLFVRVAHTSSFTKAGRELGLSQPSASRRISELEEEVGAALFIRSTRAVTLTEAGTDYLARVEAILSALNEADHAARGTAELRGHLRVALSTSFGVREVIPRIGRFMSAHPALHVELRMADDRQDLIAEGVDVAFRFGQLKDSNATSTMLGRCPRMLVASPDYLASAGMPLEPGDLARHTFVKGPSGAGVRGWTFEKGGRRLMVRGEGRLTISLNEGTTAAAVAGLGILATGSWGCRAELSDGRLIPLLPDWAVEPLEVNAVYPAARAARAAARAIVAYLADELKAISV</sequence>
<dbReference type="InterPro" id="IPR000847">
    <property type="entry name" value="LysR_HTH_N"/>
</dbReference>
<dbReference type="Gene3D" id="3.40.190.290">
    <property type="match status" value="1"/>
</dbReference>
<accession>A0ABN7HSA7</accession>
<dbReference type="CDD" id="cd08422">
    <property type="entry name" value="PBP2_CrgA_like"/>
    <property type="match status" value="1"/>
</dbReference>
<name>A0ABN7HSA7_9BURK</name>
<gene>
    <name evidence="6" type="primary">gcvA_7</name>
    <name evidence="6" type="ORF">LMG28140_02325</name>
</gene>
<proteinExistence type="inferred from homology"/>
<dbReference type="SUPFAM" id="SSF53850">
    <property type="entry name" value="Periplasmic binding protein-like II"/>
    <property type="match status" value="1"/>
</dbReference>
<dbReference type="Gene3D" id="1.10.10.10">
    <property type="entry name" value="Winged helix-like DNA-binding domain superfamily/Winged helix DNA-binding domain"/>
    <property type="match status" value="1"/>
</dbReference>
<feature type="domain" description="HTH lysR-type" evidence="5">
    <location>
        <begin position="1"/>
        <end position="60"/>
    </location>
</feature>
<dbReference type="InterPro" id="IPR036390">
    <property type="entry name" value="WH_DNA-bd_sf"/>
</dbReference>
<dbReference type="Pfam" id="PF03466">
    <property type="entry name" value="LysR_substrate"/>
    <property type="match status" value="1"/>
</dbReference>
<keyword evidence="4" id="KW-0804">Transcription</keyword>
<dbReference type="Pfam" id="PF00126">
    <property type="entry name" value="HTH_1"/>
    <property type="match status" value="1"/>
</dbReference>
<dbReference type="Proteomes" id="UP000598032">
    <property type="component" value="Unassembled WGS sequence"/>
</dbReference>
<evidence type="ECO:0000256" key="1">
    <source>
        <dbReference type="ARBA" id="ARBA00009437"/>
    </source>
</evidence>
<evidence type="ECO:0000313" key="7">
    <source>
        <dbReference type="Proteomes" id="UP000598032"/>
    </source>
</evidence>
<dbReference type="PROSITE" id="PS50931">
    <property type="entry name" value="HTH_LYSR"/>
    <property type="match status" value="1"/>
</dbReference>
<comment type="caution">
    <text evidence="6">The sequence shown here is derived from an EMBL/GenBank/DDBJ whole genome shotgun (WGS) entry which is preliminary data.</text>
</comment>
<evidence type="ECO:0000256" key="2">
    <source>
        <dbReference type="ARBA" id="ARBA00023015"/>
    </source>
</evidence>
<dbReference type="InterPro" id="IPR036388">
    <property type="entry name" value="WH-like_DNA-bd_sf"/>
</dbReference>
<comment type="similarity">
    <text evidence="1">Belongs to the LysR transcriptional regulatory family.</text>
</comment>
<dbReference type="InterPro" id="IPR058163">
    <property type="entry name" value="LysR-type_TF_proteobact-type"/>
</dbReference>
<evidence type="ECO:0000313" key="6">
    <source>
        <dbReference type="EMBL" id="CAD6530277.1"/>
    </source>
</evidence>
<keyword evidence="2" id="KW-0805">Transcription regulation</keyword>
<protein>
    <submittedName>
        <fullName evidence="6">Glycine cleavage system transcriptional activator</fullName>
    </submittedName>
</protein>
<dbReference type="PRINTS" id="PR00039">
    <property type="entry name" value="HTHLYSR"/>
</dbReference>
<evidence type="ECO:0000256" key="3">
    <source>
        <dbReference type="ARBA" id="ARBA00023125"/>
    </source>
</evidence>
<dbReference type="EMBL" id="CAJHCP010000005">
    <property type="protein sequence ID" value="CAD6530277.1"/>
    <property type="molecule type" value="Genomic_DNA"/>
</dbReference>
<reference evidence="6 7" key="1">
    <citation type="submission" date="2020-10" db="EMBL/GenBank/DDBJ databases">
        <authorList>
            <person name="Peeters C."/>
        </authorList>
    </citation>
    <scope>NUCLEOTIDE SEQUENCE [LARGE SCALE GENOMIC DNA]</scope>
    <source>
        <strain evidence="6 7">LMG 28140</strain>
    </source>
</reference>
<dbReference type="InterPro" id="IPR005119">
    <property type="entry name" value="LysR_subst-bd"/>
</dbReference>
<evidence type="ECO:0000256" key="4">
    <source>
        <dbReference type="ARBA" id="ARBA00023163"/>
    </source>
</evidence>
<keyword evidence="3" id="KW-0238">DNA-binding</keyword>
<dbReference type="PANTHER" id="PTHR30537">
    <property type="entry name" value="HTH-TYPE TRANSCRIPTIONAL REGULATOR"/>
    <property type="match status" value="1"/>
</dbReference>
<organism evidence="6 7">
    <name type="scientific">Paraburkholderia metrosideri</name>
    <dbReference type="NCBI Taxonomy" id="580937"/>
    <lineage>
        <taxon>Bacteria</taxon>
        <taxon>Pseudomonadati</taxon>
        <taxon>Pseudomonadota</taxon>
        <taxon>Betaproteobacteria</taxon>
        <taxon>Burkholderiales</taxon>
        <taxon>Burkholderiaceae</taxon>
        <taxon>Paraburkholderia</taxon>
    </lineage>
</organism>
<keyword evidence="7" id="KW-1185">Reference proteome</keyword>
<dbReference type="PANTHER" id="PTHR30537:SF5">
    <property type="entry name" value="HTH-TYPE TRANSCRIPTIONAL ACTIVATOR TTDR-RELATED"/>
    <property type="match status" value="1"/>
</dbReference>
<dbReference type="SUPFAM" id="SSF46785">
    <property type="entry name" value="Winged helix' DNA-binding domain"/>
    <property type="match status" value="1"/>
</dbReference>
<evidence type="ECO:0000259" key="5">
    <source>
        <dbReference type="PROSITE" id="PS50931"/>
    </source>
</evidence>